<feature type="transmembrane region" description="Helical" evidence="1">
    <location>
        <begin position="113"/>
        <end position="131"/>
    </location>
</feature>
<dbReference type="OrthoDB" id="9799199at2"/>
<feature type="transmembrane region" description="Helical" evidence="1">
    <location>
        <begin position="234"/>
        <end position="260"/>
    </location>
</feature>
<dbReference type="PANTHER" id="PTHR43535:SF1">
    <property type="entry name" value="PHOSPHATIDATE CYTIDYLYLTRANSFERASE"/>
    <property type="match status" value="1"/>
</dbReference>
<dbReference type="GO" id="GO:0009273">
    <property type="term" value="P:peptidoglycan-based cell wall biogenesis"/>
    <property type="evidence" value="ECO:0007669"/>
    <property type="project" value="TreeGrafter"/>
</dbReference>
<accession>A0A7C8GX56</accession>
<dbReference type="AlphaFoldDB" id="A0A7C8GX56"/>
<evidence type="ECO:0000313" key="3">
    <source>
        <dbReference type="Proteomes" id="UP000480246"/>
    </source>
</evidence>
<reference evidence="2 3" key="1">
    <citation type="submission" date="2019-10" db="EMBL/GenBank/DDBJ databases">
        <title>Gracilibacillus sp. nov. isolated from rice seeds.</title>
        <authorList>
            <person name="He S."/>
        </authorList>
    </citation>
    <scope>NUCLEOTIDE SEQUENCE [LARGE SCALE GENOMIC DNA]</scope>
    <source>
        <strain evidence="2 3">TD8</strain>
    </source>
</reference>
<dbReference type="Pfam" id="PF01148">
    <property type="entry name" value="CTP_transf_1"/>
    <property type="match status" value="1"/>
</dbReference>
<dbReference type="GO" id="GO:0005886">
    <property type="term" value="C:plasma membrane"/>
    <property type="evidence" value="ECO:0007669"/>
    <property type="project" value="TreeGrafter"/>
</dbReference>
<keyword evidence="1" id="KW-0472">Membrane</keyword>
<organism evidence="2 3">
    <name type="scientific">Gracilibacillus oryzae</name>
    <dbReference type="NCBI Taxonomy" id="1672701"/>
    <lineage>
        <taxon>Bacteria</taxon>
        <taxon>Bacillati</taxon>
        <taxon>Bacillota</taxon>
        <taxon>Bacilli</taxon>
        <taxon>Bacillales</taxon>
        <taxon>Bacillaceae</taxon>
        <taxon>Gracilibacillus</taxon>
    </lineage>
</organism>
<feature type="transmembrane region" description="Helical" evidence="1">
    <location>
        <begin position="5"/>
        <end position="25"/>
    </location>
</feature>
<keyword evidence="3" id="KW-1185">Reference proteome</keyword>
<dbReference type="RefSeq" id="WP_153400868.1">
    <property type="nucleotide sequence ID" value="NZ_ML762424.1"/>
</dbReference>
<keyword evidence="1" id="KW-0812">Transmembrane</keyword>
<feature type="transmembrane region" description="Helical" evidence="1">
    <location>
        <begin position="45"/>
        <end position="69"/>
    </location>
</feature>
<feature type="transmembrane region" description="Helical" evidence="1">
    <location>
        <begin position="143"/>
        <end position="164"/>
    </location>
</feature>
<evidence type="ECO:0000256" key="1">
    <source>
        <dbReference type="SAM" id="Phobius"/>
    </source>
</evidence>
<protein>
    <submittedName>
        <fullName evidence="2">CDP-diglyceride synthetase</fullName>
    </submittedName>
</protein>
<feature type="transmembrane region" description="Helical" evidence="1">
    <location>
        <begin position="207"/>
        <end position="228"/>
    </location>
</feature>
<dbReference type="EMBL" id="WEID01000004">
    <property type="protein sequence ID" value="KAB8139361.1"/>
    <property type="molecule type" value="Genomic_DNA"/>
</dbReference>
<evidence type="ECO:0000313" key="2">
    <source>
        <dbReference type="EMBL" id="KAB8139361.1"/>
    </source>
</evidence>
<sequence>MKETIWTLSIILIAIIIVTILYKIAKNKQPNKDFSGIQYRVKVWWGMYVVFFFATLFSTKLSLLSIMLLSYFALNEYFSMMKTRKSDRRLFLWAYLMIPVQYFWIYIGWYGMFIVFIPVYVFLFLPLPRIIRKGTVGFLRSVSFTQWGMMLMVFGLSHLAYYQFASPEHGSYLVLFLIILTQANDVIQYLISLYWGKRKVVPSANPYITWEGFIGGMLMTTIISFLLYPYLTPFALNFGILSGIIVSLAGFAGSLTISVLKRDLLIGNKEKQELLKGRYLSRIDSLTYTSPIFFHIIRYYFDFM</sequence>
<comment type="caution">
    <text evidence="2">The sequence shown here is derived from an EMBL/GenBank/DDBJ whole genome shotgun (WGS) entry which is preliminary data.</text>
</comment>
<name>A0A7C8GX56_9BACI</name>
<keyword evidence="1" id="KW-1133">Transmembrane helix</keyword>
<dbReference type="PANTHER" id="PTHR43535">
    <property type="entry name" value="PHOSPHATIDATE CYTIDYLYLTRANSFERASE"/>
    <property type="match status" value="1"/>
</dbReference>
<proteinExistence type="predicted"/>
<dbReference type="Proteomes" id="UP000480246">
    <property type="component" value="Unassembled WGS sequence"/>
</dbReference>
<feature type="transmembrane region" description="Helical" evidence="1">
    <location>
        <begin position="170"/>
        <end position="195"/>
    </location>
</feature>
<gene>
    <name evidence="2" type="ORF">F9U64_00775</name>
</gene>